<dbReference type="RefSeq" id="XP_017974459.1">
    <property type="nucleotide sequence ID" value="XM_018118970.1"/>
</dbReference>
<dbReference type="PANTHER" id="PTHR33067:SF9">
    <property type="entry name" value="RNA-DIRECTED DNA POLYMERASE"/>
    <property type="match status" value="1"/>
</dbReference>
<reference evidence="2" key="2">
    <citation type="submission" date="2025-08" db="UniProtKB">
        <authorList>
            <consortium name="RefSeq"/>
        </authorList>
    </citation>
    <scope>IDENTIFICATION</scope>
</reference>
<evidence type="ECO:0000313" key="2">
    <source>
        <dbReference type="RefSeq" id="XP_017974459.1"/>
    </source>
</evidence>
<dbReference type="Gene3D" id="2.40.70.10">
    <property type="entry name" value="Acid Proteases"/>
    <property type="match status" value="1"/>
</dbReference>
<sequence length="275" mass="31501">MEVFKKLHINIPFVEVLEPMPSYVKFLKDILSKKRRLGELEIIAFIEECSVIIQNKLPPKLKDPGSFTIPCTIGALFFSKALSDLGVSINLMLFFIYNKLGLGEIKPIIVTLQLAYKTLTYSRAIMENVLVKVDKFKFPVDFIALDMEKDRKIPIIFGRPFLRTTKAHINVEKRELTLRVQDQMVTFNIFQPLKFTIDHDKCFAFTVVDKDTNEMFMESHSTYPLEASLLAKFETNNQDVIERVNALNALSCVLGTEFELLDLSISSFSPMKTSN</sequence>
<dbReference type="InterPro" id="IPR021109">
    <property type="entry name" value="Peptidase_aspartic_dom_sf"/>
</dbReference>
<dbReference type="Proteomes" id="UP000694886">
    <property type="component" value="Chromosome 4"/>
</dbReference>
<reference evidence="1" key="1">
    <citation type="journal article" date="1997" name="Nucleic Acids Res.">
        <title>tRNAscan-SE: a program for improved detection of transfer RNA genes in genomic sequence.</title>
        <authorList>
            <person name="Lowe T.M."/>
            <person name="Eddy S.R."/>
        </authorList>
    </citation>
    <scope>NUCLEOTIDE SEQUENCE [LARGE SCALE GENOMIC DNA]</scope>
    <source>
        <strain evidence="1">r\B97-61/B2</strain>
    </source>
</reference>
<dbReference type="GeneID" id="108661544"/>
<protein>
    <submittedName>
        <fullName evidence="2">Uncharacterized protein LOC108661544</fullName>
    </submittedName>
</protein>
<evidence type="ECO:0000313" key="1">
    <source>
        <dbReference type="Proteomes" id="UP000694886"/>
    </source>
</evidence>
<name>A0AB32WA06_THECC</name>
<organism evidence="1 2">
    <name type="scientific">Theobroma cacao</name>
    <name type="common">Cacao</name>
    <name type="synonym">Cocoa</name>
    <dbReference type="NCBI Taxonomy" id="3641"/>
    <lineage>
        <taxon>Eukaryota</taxon>
        <taxon>Viridiplantae</taxon>
        <taxon>Streptophyta</taxon>
        <taxon>Embryophyta</taxon>
        <taxon>Tracheophyta</taxon>
        <taxon>Spermatophyta</taxon>
        <taxon>Magnoliopsida</taxon>
        <taxon>eudicotyledons</taxon>
        <taxon>Gunneridae</taxon>
        <taxon>Pentapetalae</taxon>
        <taxon>rosids</taxon>
        <taxon>malvids</taxon>
        <taxon>Malvales</taxon>
        <taxon>Malvaceae</taxon>
        <taxon>Byttnerioideae</taxon>
        <taxon>Theobroma</taxon>
    </lineage>
</organism>
<proteinExistence type="predicted"/>
<dbReference type="Gramene" id="Tc04v2_t004120.1">
    <property type="protein sequence ID" value="Tc04v2_p004120.1"/>
    <property type="gene ID" value="Tc04v2_g004120"/>
</dbReference>
<dbReference type="KEGG" id="tcc:108661544"/>
<dbReference type="AlphaFoldDB" id="A0AB32WA06"/>
<dbReference type="CDD" id="cd00303">
    <property type="entry name" value="retropepsin_like"/>
    <property type="match status" value="1"/>
</dbReference>
<accession>A0AB32WA06</accession>
<dbReference type="PANTHER" id="PTHR33067">
    <property type="entry name" value="RNA-DIRECTED DNA POLYMERASE-RELATED"/>
    <property type="match status" value="1"/>
</dbReference>
<gene>
    <name evidence="2" type="primary">LOC108661544</name>
</gene>